<dbReference type="OrthoDB" id="4035606at2759"/>
<dbReference type="EMBL" id="HE806317">
    <property type="protein sequence ID" value="CCH59160.1"/>
    <property type="molecule type" value="Genomic_DNA"/>
</dbReference>
<dbReference type="eggNOG" id="ENOG502S3ZA">
    <property type="taxonomic scope" value="Eukaryota"/>
</dbReference>
<dbReference type="InterPro" id="IPR035946">
    <property type="entry name" value="YML108W-like_sf"/>
</dbReference>
<dbReference type="Proteomes" id="UP000002866">
    <property type="component" value="Chromosome 2"/>
</dbReference>
<evidence type="ECO:0000256" key="1">
    <source>
        <dbReference type="SAM" id="MobiDB-lite"/>
    </source>
</evidence>
<name>I2GYF8_HENB6</name>
<feature type="region of interest" description="Disordered" evidence="1">
    <location>
        <begin position="23"/>
        <end position="48"/>
    </location>
</feature>
<organism evidence="2 3">
    <name type="scientific">Henningerozyma blattae (strain ATCC 34711 / CBS 6284 / DSM 70876 / NBRC 10599 / NRRL Y-10934 / UCD 77-7)</name>
    <name type="common">Yeast</name>
    <name type="synonym">Tetrapisispora blattae</name>
    <dbReference type="NCBI Taxonomy" id="1071380"/>
    <lineage>
        <taxon>Eukaryota</taxon>
        <taxon>Fungi</taxon>
        <taxon>Dikarya</taxon>
        <taxon>Ascomycota</taxon>
        <taxon>Saccharomycotina</taxon>
        <taxon>Saccharomycetes</taxon>
        <taxon>Saccharomycetales</taxon>
        <taxon>Saccharomycetaceae</taxon>
        <taxon>Henningerozyma</taxon>
    </lineage>
</organism>
<dbReference type="GeneID" id="14494542"/>
<gene>
    <name evidence="2" type="primary">TBLA0B03190</name>
    <name evidence="2" type="ORF">TBLA_0B03190</name>
</gene>
<dbReference type="FunCoup" id="I2GYF8">
    <property type="interactions" value="46"/>
</dbReference>
<proteinExistence type="predicted"/>
<dbReference type="InParanoid" id="I2GYF8"/>
<dbReference type="AlphaFoldDB" id="I2GYF8"/>
<dbReference type="InterPro" id="IPR015080">
    <property type="entry name" value="DUF1892"/>
</dbReference>
<keyword evidence="3" id="KW-1185">Reference proteome</keyword>
<accession>I2GYF8</accession>
<dbReference type="Gene3D" id="3.10.20.250">
    <property type="entry name" value="YML108W-like"/>
    <property type="match status" value="1"/>
</dbReference>
<dbReference type="SUPFAM" id="SSF89975">
    <property type="entry name" value="Hypothetical protein Yml108w"/>
    <property type="match status" value="1"/>
</dbReference>
<sequence>MSSNSVAYRMMVLLEEDMEPIEDDINLKSESSSNDNTEKVTTTKNTEPKKSHEFIDELILPFHVDELDILNEWFDKFDEQICIPNEGHIKYEITSDGLIILILDNDIKHVVEQVKDFVQNNQ</sequence>
<dbReference type="Pfam" id="PF08987">
    <property type="entry name" value="DUF1892"/>
    <property type="match status" value="1"/>
</dbReference>
<dbReference type="KEGG" id="tbl:TBLA_0B03190"/>
<evidence type="ECO:0000313" key="3">
    <source>
        <dbReference type="Proteomes" id="UP000002866"/>
    </source>
</evidence>
<dbReference type="RefSeq" id="XP_004178679.1">
    <property type="nucleotide sequence ID" value="XM_004178631.1"/>
</dbReference>
<dbReference type="HOGENOM" id="CLU_2145549_0_0_1"/>
<dbReference type="OMA" id="HIKYEIT"/>
<protein>
    <submittedName>
        <fullName evidence="2">Uncharacterized protein</fullName>
    </submittedName>
</protein>
<evidence type="ECO:0000313" key="2">
    <source>
        <dbReference type="EMBL" id="CCH59160.1"/>
    </source>
</evidence>
<reference evidence="2 3" key="1">
    <citation type="journal article" date="2011" name="Proc. Natl. Acad. Sci. U.S.A.">
        <title>Evolutionary erosion of yeast sex chromosomes by mating-type switching accidents.</title>
        <authorList>
            <person name="Gordon J.L."/>
            <person name="Armisen D."/>
            <person name="Proux-Wera E."/>
            <person name="Oheigeartaigh S.S."/>
            <person name="Byrne K.P."/>
            <person name="Wolfe K.H."/>
        </authorList>
    </citation>
    <scope>NUCLEOTIDE SEQUENCE [LARGE SCALE GENOMIC DNA]</scope>
    <source>
        <strain evidence="3">ATCC 34711 / CBS 6284 / DSM 70876 / NBRC 10599 / NRRL Y-10934 / UCD 77-7</strain>
    </source>
</reference>